<dbReference type="EMBL" id="LMVM01000033">
    <property type="protein sequence ID" value="PAV04074.1"/>
    <property type="molecule type" value="Genomic_DNA"/>
</dbReference>
<evidence type="ECO:0000256" key="13">
    <source>
        <dbReference type="SAM" id="MobiDB-lite"/>
    </source>
</evidence>
<dbReference type="GO" id="GO:0036424">
    <property type="term" value="F:L-phosphoserine phosphatase activity"/>
    <property type="evidence" value="ECO:0007669"/>
    <property type="project" value="InterPro"/>
</dbReference>
<dbReference type="GO" id="GO:0005737">
    <property type="term" value="C:cytoplasm"/>
    <property type="evidence" value="ECO:0007669"/>
    <property type="project" value="TreeGrafter"/>
</dbReference>
<comment type="cofactor">
    <cofactor evidence="1">
        <name>Mg(2+)</name>
        <dbReference type="ChEBI" id="CHEBI:18420"/>
    </cofactor>
</comment>
<feature type="active site" description="Proton donor" evidence="11">
    <location>
        <position position="10"/>
    </location>
</feature>
<dbReference type="InterPro" id="IPR050582">
    <property type="entry name" value="HAD-like_SerB"/>
</dbReference>
<accession>A0A2A2H431</accession>
<dbReference type="SFLD" id="SFLDG01137">
    <property type="entry name" value="C1.6.1:_Phosphoserine_Phosphat"/>
    <property type="match status" value="1"/>
</dbReference>
<dbReference type="NCBIfam" id="TIGR00338">
    <property type="entry name" value="serB"/>
    <property type="match status" value="1"/>
</dbReference>
<dbReference type="EC" id="3.1.3.3" evidence="4"/>
<keyword evidence="8" id="KW-0460">Magnesium</keyword>
<dbReference type="InterPro" id="IPR036412">
    <property type="entry name" value="HAD-like_sf"/>
</dbReference>
<feature type="region of interest" description="Disordered" evidence="13">
    <location>
        <begin position="447"/>
        <end position="468"/>
    </location>
</feature>
<comment type="pathway">
    <text evidence="2">Amino-acid biosynthesis; L-serine biosynthesis; L-serine from 3-phospho-D-glycerate: step 3/3.</text>
</comment>
<evidence type="ECO:0000256" key="6">
    <source>
        <dbReference type="ARBA" id="ARBA00022723"/>
    </source>
</evidence>
<evidence type="ECO:0000256" key="8">
    <source>
        <dbReference type="ARBA" id="ARBA00022842"/>
    </source>
</evidence>
<keyword evidence="12" id="KW-0175">Coiled coil</keyword>
<evidence type="ECO:0000256" key="4">
    <source>
        <dbReference type="ARBA" id="ARBA00012640"/>
    </source>
</evidence>
<keyword evidence="15" id="KW-1185">Reference proteome</keyword>
<dbReference type="SFLD" id="SFLDG01136">
    <property type="entry name" value="C1.6:_Phosphoserine_Phosphatas"/>
    <property type="match status" value="1"/>
</dbReference>
<dbReference type="OrthoDB" id="10041at2157"/>
<keyword evidence="6" id="KW-0479">Metal-binding</keyword>
<dbReference type="RefSeq" id="WP_069585781.1">
    <property type="nucleotide sequence ID" value="NZ_LMVM01000033.1"/>
</dbReference>
<dbReference type="GO" id="GO:0006564">
    <property type="term" value="P:L-serine biosynthetic process"/>
    <property type="evidence" value="ECO:0007669"/>
    <property type="project" value="UniProtKB-KW"/>
</dbReference>
<sequence length="498" mass="56903">MIKLIAFDLDNVLIDSEAIDEIGKLMGIEDKIAEITKKAMEGDLDFETSIKERVALLKGASVDDIKKAIYDIPLMEGAKETIEVLKERGYKIATITGSFEVIANRMKEELNLDYAVSNTLHAEDGVLTGEVSGPLVNGSKADVLTDLMKKEDISADECAAVGDGANDISMLEMVKLGIAFNAKPVLREIADVVIEKKDLKELLPLFEDNMDNKDSAEVSKTPVKEESFDKLLAEKREHEKKLNGLTKERDELNSEARSQRQVRDDLNASIKENLNKAIEFRDKRDKTNVEVKKYKTLRDQTNEKLKSMEWASGKRDIVNIEKEIKRLDKTIETKVLDIKKENELVKKVTELQKKLQTMQEDEKIHSEAVELKEQSETYHAKVVELSDEAQSTHEQMLEYFQRIDGIRKKADEAHNTFIETKNTASKKHEEVREVLGHIRKINKKLDKVRSKKRNRESEATAKENIKEKAHAEEIYEKFKSGKKLNRDELMLLQKHNVI</sequence>
<evidence type="ECO:0000256" key="1">
    <source>
        <dbReference type="ARBA" id="ARBA00001946"/>
    </source>
</evidence>
<dbReference type="SFLD" id="SFLDF00029">
    <property type="entry name" value="phosphoserine_phosphatase"/>
    <property type="match status" value="1"/>
</dbReference>
<evidence type="ECO:0000256" key="12">
    <source>
        <dbReference type="SAM" id="Coils"/>
    </source>
</evidence>
<feature type="compositionally biased region" description="Basic and acidic residues" evidence="13">
    <location>
        <begin position="455"/>
        <end position="468"/>
    </location>
</feature>
<dbReference type="NCBIfam" id="TIGR01488">
    <property type="entry name" value="HAD-SF-IB"/>
    <property type="match status" value="1"/>
</dbReference>
<dbReference type="GO" id="GO:0000287">
    <property type="term" value="F:magnesium ion binding"/>
    <property type="evidence" value="ECO:0007669"/>
    <property type="project" value="TreeGrafter"/>
</dbReference>
<comment type="similarity">
    <text evidence="3">Belongs to the HAD-like hydrolase superfamily. SerB family.</text>
</comment>
<dbReference type="SFLD" id="SFLDS00003">
    <property type="entry name" value="Haloacid_Dehalogenase"/>
    <property type="match status" value="2"/>
</dbReference>
<feature type="active site" description="Nucleophile" evidence="11">
    <location>
        <position position="8"/>
    </location>
</feature>
<evidence type="ECO:0000313" key="14">
    <source>
        <dbReference type="EMBL" id="PAV04074.1"/>
    </source>
</evidence>
<feature type="region of interest" description="Disordered" evidence="13">
    <location>
        <begin position="239"/>
        <end position="261"/>
    </location>
</feature>
<organism evidence="14 15">
    <name type="scientific">Methanobacterium bryantii</name>
    <dbReference type="NCBI Taxonomy" id="2161"/>
    <lineage>
        <taxon>Archaea</taxon>
        <taxon>Methanobacteriati</taxon>
        <taxon>Methanobacteriota</taxon>
        <taxon>Methanomada group</taxon>
        <taxon>Methanobacteria</taxon>
        <taxon>Methanobacteriales</taxon>
        <taxon>Methanobacteriaceae</taxon>
        <taxon>Methanobacterium</taxon>
    </lineage>
</organism>
<evidence type="ECO:0000256" key="7">
    <source>
        <dbReference type="ARBA" id="ARBA00022801"/>
    </source>
</evidence>
<dbReference type="PANTHER" id="PTHR43344">
    <property type="entry name" value="PHOSPHOSERINE PHOSPHATASE"/>
    <property type="match status" value="1"/>
</dbReference>
<keyword evidence="9" id="KW-0718">Serine biosynthesis</keyword>
<dbReference type="AlphaFoldDB" id="A0A2A2H431"/>
<evidence type="ECO:0000256" key="5">
    <source>
        <dbReference type="ARBA" id="ARBA00022605"/>
    </source>
</evidence>
<comment type="caution">
    <text evidence="14">The sequence shown here is derived from an EMBL/GenBank/DDBJ whole genome shotgun (WGS) entry which is preliminary data.</text>
</comment>
<keyword evidence="7" id="KW-0378">Hydrolase</keyword>
<proteinExistence type="inferred from homology"/>
<evidence type="ECO:0000256" key="11">
    <source>
        <dbReference type="PIRSR" id="PIRSR604469-1"/>
    </source>
</evidence>
<evidence type="ECO:0000256" key="9">
    <source>
        <dbReference type="ARBA" id="ARBA00023299"/>
    </source>
</evidence>
<dbReference type="Gene3D" id="3.40.50.1000">
    <property type="entry name" value="HAD superfamily/HAD-like"/>
    <property type="match status" value="1"/>
</dbReference>
<dbReference type="InterPro" id="IPR055545">
    <property type="entry name" value="DUF7121"/>
</dbReference>
<evidence type="ECO:0000256" key="3">
    <source>
        <dbReference type="ARBA" id="ARBA00009184"/>
    </source>
</evidence>
<evidence type="ECO:0000256" key="2">
    <source>
        <dbReference type="ARBA" id="ARBA00005135"/>
    </source>
</evidence>
<keyword evidence="5" id="KW-0028">Amino-acid biosynthesis</keyword>
<name>A0A2A2H431_METBR</name>
<feature type="coiled-coil region" evidence="12">
    <location>
        <begin position="341"/>
        <end position="388"/>
    </location>
</feature>
<dbReference type="Pfam" id="PF00702">
    <property type="entry name" value="Hydrolase"/>
    <property type="match status" value="1"/>
</dbReference>
<gene>
    <name evidence="14" type="ORF">ASJ80_03405</name>
</gene>
<reference evidence="14 15" key="1">
    <citation type="journal article" date="2017" name="BMC Genomics">
        <title>Genomic analysis of methanogenic archaea reveals a shift towards energy conservation.</title>
        <authorList>
            <person name="Gilmore S.P."/>
            <person name="Henske J.K."/>
            <person name="Sexton J.A."/>
            <person name="Solomon K.V."/>
            <person name="Seppala S."/>
            <person name="Yoo J.I."/>
            <person name="Huyett L.M."/>
            <person name="Pressman A."/>
            <person name="Cogan J.Z."/>
            <person name="Kivenson V."/>
            <person name="Peng X."/>
            <person name="Tan Y."/>
            <person name="Valentine D.L."/>
            <person name="O'Malley M.A."/>
        </authorList>
    </citation>
    <scope>NUCLEOTIDE SEQUENCE [LARGE SCALE GENOMIC DNA]</scope>
    <source>
        <strain evidence="14 15">M.o.H.</strain>
    </source>
</reference>
<protein>
    <recommendedName>
        <fullName evidence="4">phosphoserine phosphatase</fullName>
        <ecNumber evidence="4">3.1.3.3</ecNumber>
    </recommendedName>
    <alternativeName>
        <fullName evidence="10">O-phosphoserine phosphohydrolase</fullName>
    </alternativeName>
</protein>
<dbReference type="InterPro" id="IPR004469">
    <property type="entry name" value="PSP"/>
</dbReference>
<dbReference type="PANTHER" id="PTHR43344:SF2">
    <property type="entry name" value="PHOSPHOSERINE PHOSPHATASE"/>
    <property type="match status" value="1"/>
</dbReference>
<dbReference type="UniPathway" id="UPA00135">
    <property type="reaction ID" value="UER00198"/>
</dbReference>
<dbReference type="SFLD" id="SFLDG01129">
    <property type="entry name" value="C1.5:_HAD__Beta-PGM__Phosphata"/>
    <property type="match status" value="1"/>
</dbReference>
<dbReference type="SUPFAM" id="SSF56784">
    <property type="entry name" value="HAD-like"/>
    <property type="match status" value="1"/>
</dbReference>
<evidence type="ECO:0000313" key="15">
    <source>
        <dbReference type="Proteomes" id="UP000217784"/>
    </source>
</evidence>
<dbReference type="InterPro" id="IPR023214">
    <property type="entry name" value="HAD_sf"/>
</dbReference>
<dbReference type="Pfam" id="PF23435">
    <property type="entry name" value="DUF7121"/>
    <property type="match status" value="1"/>
</dbReference>
<evidence type="ECO:0000256" key="10">
    <source>
        <dbReference type="ARBA" id="ARBA00031693"/>
    </source>
</evidence>
<dbReference type="Proteomes" id="UP000217784">
    <property type="component" value="Unassembled WGS sequence"/>
</dbReference>